<gene>
    <name evidence="1" type="ORF">NCF85_16770</name>
</gene>
<proteinExistence type="predicted"/>
<evidence type="ECO:0000313" key="1">
    <source>
        <dbReference type="EMBL" id="USA63239.1"/>
    </source>
</evidence>
<dbReference type="RefSeq" id="WP_301643315.1">
    <property type="nucleotide sequence ID" value="NZ_CP098496.1"/>
</dbReference>
<sequence length="83" mass="9471">MACATGVYDRGFERVELGFELFRNGRRGRVQKLVELAHEAVQLAEESIDPVELSICLQIACPFVSATCQFELFSDRRFDEIGW</sequence>
<reference evidence="1 2" key="1">
    <citation type="submission" date="2022-06" db="EMBL/GenBank/DDBJ databases">
        <authorList>
            <person name="Liu G."/>
        </authorList>
    </citation>
    <scope>NUCLEOTIDE SEQUENCE [LARGE SCALE GENOMIC DNA]</scope>
    <source>
        <strain evidence="1 2">E4</strain>
        <plasmid evidence="1 2">plas2</plasmid>
    </source>
</reference>
<dbReference type="Proteomes" id="UP001056619">
    <property type="component" value="Plasmid plas2"/>
</dbReference>
<name>A0ABY4UAX5_9SPHN</name>
<evidence type="ECO:0000313" key="2">
    <source>
        <dbReference type="Proteomes" id="UP001056619"/>
    </source>
</evidence>
<dbReference type="EMBL" id="CP098496">
    <property type="protein sequence ID" value="USA63239.1"/>
    <property type="molecule type" value="Genomic_DNA"/>
</dbReference>
<keyword evidence="1" id="KW-0614">Plasmid</keyword>
<geneLocation type="plasmid" evidence="1 2">
    <name>plas2</name>
</geneLocation>
<accession>A0ABY4UAX5</accession>
<organism evidence="1 2">
    <name type="scientific">Qipengyuania citrea</name>
    <dbReference type="NCBI Taxonomy" id="225971"/>
    <lineage>
        <taxon>Bacteria</taxon>
        <taxon>Pseudomonadati</taxon>
        <taxon>Pseudomonadota</taxon>
        <taxon>Alphaproteobacteria</taxon>
        <taxon>Sphingomonadales</taxon>
        <taxon>Erythrobacteraceae</taxon>
        <taxon>Qipengyuania</taxon>
    </lineage>
</organism>
<protein>
    <submittedName>
        <fullName evidence="1">Uncharacterized protein</fullName>
    </submittedName>
</protein>
<keyword evidence="2" id="KW-1185">Reference proteome</keyword>